<keyword evidence="9 11" id="KW-0443">Lipid metabolism</keyword>
<evidence type="ECO:0000313" key="12">
    <source>
        <dbReference type="EMBL" id="MBB6091746.1"/>
    </source>
</evidence>
<dbReference type="GO" id="GO:0005543">
    <property type="term" value="F:phospholipid binding"/>
    <property type="evidence" value="ECO:0007669"/>
    <property type="project" value="TreeGrafter"/>
</dbReference>
<dbReference type="EC" id="2.4.1.182" evidence="3 11"/>
<accession>A0A841HG48</accession>
<evidence type="ECO:0000256" key="3">
    <source>
        <dbReference type="ARBA" id="ARBA00012687"/>
    </source>
</evidence>
<keyword evidence="5 11" id="KW-0444">Lipid biosynthesis</keyword>
<evidence type="ECO:0000256" key="10">
    <source>
        <dbReference type="ARBA" id="ARBA00048975"/>
    </source>
</evidence>
<proteinExistence type="inferred from homology"/>
<keyword evidence="8 11" id="KW-0808">Transferase</keyword>
<dbReference type="PANTHER" id="PTHR30372:SF4">
    <property type="entry name" value="LIPID-A-DISACCHARIDE SYNTHASE, MITOCHONDRIAL-RELATED"/>
    <property type="match status" value="1"/>
</dbReference>
<dbReference type="PANTHER" id="PTHR30372">
    <property type="entry name" value="LIPID-A-DISACCHARIDE SYNTHASE"/>
    <property type="match status" value="1"/>
</dbReference>
<dbReference type="Pfam" id="PF02684">
    <property type="entry name" value="LpxB"/>
    <property type="match status" value="1"/>
</dbReference>
<reference evidence="12 13" key="1">
    <citation type="submission" date="2020-08" db="EMBL/GenBank/DDBJ databases">
        <title>Genomic Encyclopedia of Type Strains, Phase IV (KMG-IV): sequencing the most valuable type-strain genomes for metagenomic binning, comparative biology and taxonomic classification.</title>
        <authorList>
            <person name="Goeker M."/>
        </authorList>
    </citation>
    <scope>NUCLEOTIDE SEQUENCE [LARGE SCALE GENOMIC DNA]</scope>
    <source>
        <strain evidence="12 13">DSM 26723</strain>
    </source>
</reference>
<keyword evidence="7 11" id="KW-0328">Glycosyltransferase</keyword>
<dbReference type="GO" id="GO:0016020">
    <property type="term" value="C:membrane"/>
    <property type="evidence" value="ECO:0007669"/>
    <property type="project" value="GOC"/>
</dbReference>
<evidence type="ECO:0000256" key="9">
    <source>
        <dbReference type="ARBA" id="ARBA00023098"/>
    </source>
</evidence>
<evidence type="ECO:0000256" key="6">
    <source>
        <dbReference type="ARBA" id="ARBA00022556"/>
    </source>
</evidence>
<dbReference type="GO" id="GO:0009245">
    <property type="term" value="P:lipid A biosynthetic process"/>
    <property type="evidence" value="ECO:0007669"/>
    <property type="project" value="UniProtKB-UniRule"/>
</dbReference>
<evidence type="ECO:0000256" key="11">
    <source>
        <dbReference type="HAMAP-Rule" id="MF_00392"/>
    </source>
</evidence>
<dbReference type="SUPFAM" id="SSF53756">
    <property type="entry name" value="UDP-Glycosyltransferase/glycogen phosphorylase"/>
    <property type="match status" value="1"/>
</dbReference>
<keyword evidence="13" id="KW-1185">Reference proteome</keyword>
<evidence type="ECO:0000313" key="13">
    <source>
        <dbReference type="Proteomes" id="UP000588068"/>
    </source>
</evidence>
<dbReference type="EMBL" id="JACHHZ010000001">
    <property type="protein sequence ID" value="MBB6091746.1"/>
    <property type="molecule type" value="Genomic_DNA"/>
</dbReference>
<evidence type="ECO:0000256" key="7">
    <source>
        <dbReference type="ARBA" id="ARBA00022676"/>
    </source>
</evidence>
<comment type="similarity">
    <text evidence="2 11">Belongs to the LpxB family.</text>
</comment>
<dbReference type="InterPro" id="IPR003835">
    <property type="entry name" value="Glyco_trans_19"/>
</dbReference>
<name>A0A841HG48_9GAMM</name>
<comment type="catalytic activity">
    <reaction evidence="10 11">
        <text>a lipid X + a UDP-2-N,3-O-bis[(3R)-3-hydroxyacyl]-alpha-D-glucosamine = a lipid A disaccharide + UDP + H(+)</text>
        <dbReference type="Rhea" id="RHEA:67828"/>
        <dbReference type="ChEBI" id="CHEBI:15378"/>
        <dbReference type="ChEBI" id="CHEBI:58223"/>
        <dbReference type="ChEBI" id="CHEBI:137748"/>
        <dbReference type="ChEBI" id="CHEBI:176338"/>
        <dbReference type="ChEBI" id="CHEBI:176343"/>
        <dbReference type="EC" id="2.4.1.182"/>
    </reaction>
</comment>
<evidence type="ECO:0000256" key="2">
    <source>
        <dbReference type="ARBA" id="ARBA00007868"/>
    </source>
</evidence>
<dbReference type="RefSeq" id="WP_221303985.1">
    <property type="nucleotide sequence ID" value="NZ_JACHHZ010000001.1"/>
</dbReference>
<dbReference type="NCBIfam" id="TIGR00215">
    <property type="entry name" value="lpxB"/>
    <property type="match status" value="1"/>
</dbReference>
<organism evidence="12 13">
    <name type="scientific">Povalibacter uvarum</name>
    <dbReference type="NCBI Taxonomy" id="732238"/>
    <lineage>
        <taxon>Bacteria</taxon>
        <taxon>Pseudomonadati</taxon>
        <taxon>Pseudomonadota</taxon>
        <taxon>Gammaproteobacteria</taxon>
        <taxon>Steroidobacterales</taxon>
        <taxon>Steroidobacteraceae</taxon>
        <taxon>Povalibacter</taxon>
    </lineage>
</organism>
<dbReference type="HAMAP" id="MF_00392">
    <property type="entry name" value="LpxB"/>
    <property type="match status" value="1"/>
</dbReference>
<dbReference type="UniPathway" id="UPA00973"/>
<comment type="function">
    <text evidence="1 11">Condensation of UDP-2,3-diacylglucosamine and 2,3-diacylglucosamine-1-phosphate to form lipid A disaccharide, a precursor of lipid A, a phosphorylated glycolipid that anchors the lipopolysaccharide to the outer membrane of the cell.</text>
</comment>
<dbReference type="Proteomes" id="UP000588068">
    <property type="component" value="Unassembled WGS sequence"/>
</dbReference>
<evidence type="ECO:0000256" key="8">
    <source>
        <dbReference type="ARBA" id="ARBA00022679"/>
    </source>
</evidence>
<dbReference type="AlphaFoldDB" id="A0A841HG48"/>
<sequence length="397" mass="43664">MSELPADRQPLTASPPLIVLVAGETSGDNLGAKLIHALKERLPNARFAGIAGPRMIAEGCEPWERVESLSVMGLFEIIPHLPRLFRIRRMLIDRLLANPPDVYVGVDAKEFNLRLAPKLKERGIPVVQYVSPQVWAWRQGRVKTIGRAVDLVLCLLPFESKFYDAHQVKAEFVGHPLADQIPLTLDPVEARRALGVPEAGTYIALLPGSRGGEVGRLGPDFAATVAWFKRQRPDIRFISAMASAKVRQSFEHALAAAGVSDRVQLFDGQAQNVMAASDAILLASGTATLEATLVKRPMVVAYRLSWLTSFLLKHLKLFKAPFFAQPNLLAGRQIVPEHFNDEVRADVLGPALLAQLERADRADLVQTFTQIHQTLRRDASARAAEAIVQLISGQRKG</sequence>
<evidence type="ECO:0000256" key="1">
    <source>
        <dbReference type="ARBA" id="ARBA00002056"/>
    </source>
</evidence>
<evidence type="ECO:0000256" key="5">
    <source>
        <dbReference type="ARBA" id="ARBA00022516"/>
    </source>
</evidence>
<comment type="pathway">
    <text evidence="11">Bacterial outer membrane biogenesis; LPS lipid A biosynthesis.</text>
</comment>
<gene>
    <name evidence="11" type="primary">lpxB</name>
    <name evidence="12" type="ORF">HNQ60_000592</name>
</gene>
<dbReference type="GO" id="GO:0008915">
    <property type="term" value="F:lipid-A-disaccharide synthase activity"/>
    <property type="evidence" value="ECO:0007669"/>
    <property type="project" value="UniProtKB-UniRule"/>
</dbReference>
<keyword evidence="6 11" id="KW-0441">Lipid A biosynthesis</keyword>
<comment type="caution">
    <text evidence="12">The sequence shown here is derived from an EMBL/GenBank/DDBJ whole genome shotgun (WGS) entry which is preliminary data.</text>
</comment>
<evidence type="ECO:0000256" key="4">
    <source>
        <dbReference type="ARBA" id="ARBA00020902"/>
    </source>
</evidence>
<protein>
    <recommendedName>
        <fullName evidence="4 11">Lipid-A-disaccharide synthase</fullName>
        <ecNumber evidence="3 11">2.4.1.182</ecNumber>
    </recommendedName>
</protein>